<dbReference type="EMBL" id="JAWQEG010007516">
    <property type="protein sequence ID" value="KAK3852255.1"/>
    <property type="molecule type" value="Genomic_DNA"/>
</dbReference>
<dbReference type="AlphaFoldDB" id="A0AAE1EIP8"/>
<name>A0AAE1EIP8_PETCI</name>
<keyword evidence="3" id="KW-1185">Reference proteome</keyword>
<dbReference type="Proteomes" id="UP001286313">
    <property type="component" value="Unassembled WGS sequence"/>
</dbReference>
<comment type="caution">
    <text evidence="2">The sequence shown here is derived from an EMBL/GenBank/DDBJ whole genome shotgun (WGS) entry which is preliminary data.</text>
</comment>
<gene>
    <name evidence="2" type="ORF">Pcinc_041149</name>
</gene>
<organism evidence="2 3">
    <name type="scientific">Petrolisthes cinctipes</name>
    <name type="common">Flat porcelain crab</name>
    <dbReference type="NCBI Taxonomy" id="88211"/>
    <lineage>
        <taxon>Eukaryota</taxon>
        <taxon>Metazoa</taxon>
        <taxon>Ecdysozoa</taxon>
        <taxon>Arthropoda</taxon>
        <taxon>Crustacea</taxon>
        <taxon>Multicrustacea</taxon>
        <taxon>Malacostraca</taxon>
        <taxon>Eumalacostraca</taxon>
        <taxon>Eucarida</taxon>
        <taxon>Decapoda</taxon>
        <taxon>Pleocyemata</taxon>
        <taxon>Anomura</taxon>
        <taxon>Galatheoidea</taxon>
        <taxon>Porcellanidae</taxon>
        <taxon>Petrolisthes</taxon>
    </lineage>
</organism>
<evidence type="ECO:0000313" key="2">
    <source>
        <dbReference type="EMBL" id="KAK3852255.1"/>
    </source>
</evidence>
<sequence length="178" mass="20374">MFVGCLRNVYFNDVSVLYELQQSNKTTRYLGMTREPPINNTCTSREMVLLTLATEEANLKLTNPNPNNFRIVVSFRTHAAHRCRGLRLRHDKNYVYFYIHDNLVNLKSKTRINIGHWQYVDVRYGGGSVKMRMNQKSVAKSTGPIVLLLFHHLWSQPRPGLPRDGGVPEDSRGGRGAS</sequence>
<feature type="region of interest" description="Disordered" evidence="1">
    <location>
        <begin position="159"/>
        <end position="178"/>
    </location>
</feature>
<dbReference type="InterPro" id="IPR013320">
    <property type="entry name" value="ConA-like_dom_sf"/>
</dbReference>
<evidence type="ECO:0000313" key="3">
    <source>
        <dbReference type="Proteomes" id="UP001286313"/>
    </source>
</evidence>
<proteinExistence type="predicted"/>
<protein>
    <submittedName>
        <fullName evidence="2">Uncharacterized protein</fullName>
    </submittedName>
</protein>
<accession>A0AAE1EIP8</accession>
<feature type="compositionally biased region" description="Basic and acidic residues" evidence="1">
    <location>
        <begin position="169"/>
        <end position="178"/>
    </location>
</feature>
<reference evidence="2" key="1">
    <citation type="submission" date="2023-10" db="EMBL/GenBank/DDBJ databases">
        <title>Genome assemblies of two species of porcelain crab, Petrolisthes cinctipes and Petrolisthes manimaculis (Anomura: Porcellanidae).</title>
        <authorList>
            <person name="Angst P."/>
        </authorList>
    </citation>
    <scope>NUCLEOTIDE SEQUENCE</scope>
    <source>
        <strain evidence="2">PB745_01</strain>
        <tissue evidence="2">Gill</tissue>
    </source>
</reference>
<evidence type="ECO:0000256" key="1">
    <source>
        <dbReference type="SAM" id="MobiDB-lite"/>
    </source>
</evidence>
<dbReference type="SUPFAM" id="SSF49899">
    <property type="entry name" value="Concanavalin A-like lectins/glucanases"/>
    <property type="match status" value="1"/>
</dbReference>